<keyword evidence="4" id="KW-0436">Ligase</keyword>
<dbReference type="InterPro" id="IPR020845">
    <property type="entry name" value="AMP-binding_CS"/>
</dbReference>
<dbReference type="InterPro" id="IPR000873">
    <property type="entry name" value="AMP-dep_synth/lig_dom"/>
</dbReference>
<name>A0ABX7WRT0_9GAMM</name>
<evidence type="ECO:0000313" key="7">
    <source>
        <dbReference type="Proteomes" id="UP000672039"/>
    </source>
</evidence>
<keyword evidence="2" id="KW-0596">Phosphopantetheine</keyword>
<dbReference type="Pfam" id="PF00550">
    <property type="entry name" value="PP-binding"/>
    <property type="match status" value="1"/>
</dbReference>
<evidence type="ECO:0000256" key="2">
    <source>
        <dbReference type="ARBA" id="ARBA00022450"/>
    </source>
</evidence>
<evidence type="ECO:0000259" key="5">
    <source>
        <dbReference type="PROSITE" id="PS50075"/>
    </source>
</evidence>
<dbReference type="NCBIfam" id="TIGR01746">
    <property type="entry name" value="Thioester-redct"/>
    <property type="match status" value="1"/>
</dbReference>
<dbReference type="Gene3D" id="3.40.50.980">
    <property type="match status" value="2"/>
</dbReference>
<dbReference type="CDD" id="cd19531">
    <property type="entry name" value="LCL_NRPS-like"/>
    <property type="match status" value="1"/>
</dbReference>
<dbReference type="Gene3D" id="3.30.559.30">
    <property type="entry name" value="Nonribosomal peptide synthetase, condensation domain"/>
    <property type="match status" value="1"/>
</dbReference>
<reference evidence="6 7" key="1">
    <citation type="submission" date="2021-04" db="EMBL/GenBank/DDBJ databases">
        <title>Genomics, taxonomy and metabolism of representatives of sulfur bacteria of the genus Thiothrix: Thiothrix fructosivorans QT, Thiothrix unzii A1T and three new species, Thiothrix subterranea sp. nov., Thiothrix litoralis sp. nov. and 'Candidatus Thiothrix anitrata' sp. nov.</title>
        <authorList>
            <person name="Ravin N.V."/>
            <person name="Smolyakov D."/>
            <person name="Rudenko T.S."/>
            <person name="Mardanov A.V."/>
            <person name="Beletsky A.V."/>
            <person name="Markov N.D."/>
            <person name="Fomenkov A.I."/>
            <person name="Roberts R.J."/>
            <person name="Karnachuk O.V."/>
            <person name="Novikov A."/>
            <person name="Grabovich M.Y."/>
        </authorList>
    </citation>
    <scope>NUCLEOTIDE SEQUENCE [LARGE SCALE GENOMIC DNA]</scope>
    <source>
        <strain evidence="6 7">AS</strain>
    </source>
</reference>
<dbReference type="NCBIfam" id="TIGR01733">
    <property type="entry name" value="AA-adenyl-dom"/>
    <property type="match status" value="1"/>
</dbReference>
<protein>
    <submittedName>
        <fullName evidence="6">Amino acid adenylation domain-containing protein</fullName>
    </submittedName>
</protein>
<dbReference type="Pfam" id="PF13193">
    <property type="entry name" value="AMP-binding_C"/>
    <property type="match status" value="1"/>
</dbReference>
<dbReference type="InterPro" id="IPR044894">
    <property type="entry name" value="TubC_N_sf"/>
</dbReference>
<dbReference type="InterPro" id="IPR025110">
    <property type="entry name" value="AMP-bd_C"/>
</dbReference>
<organism evidence="6 7">
    <name type="scientific">Thiothrix litoralis</name>
    <dbReference type="NCBI Taxonomy" id="2891210"/>
    <lineage>
        <taxon>Bacteria</taxon>
        <taxon>Pseudomonadati</taxon>
        <taxon>Pseudomonadota</taxon>
        <taxon>Gammaproteobacteria</taxon>
        <taxon>Thiotrichales</taxon>
        <taxon>Thiotrichaceae</taxon>
        <taxon>Thiothrix</taxon>
    </lineage>
</organism>
<keyword evidence="3" id="KW-0597">Phosphoprotein</keyword>
<dbReference type="PROSITE" id="PS00012">
    <property type="entry name" value="PHOSPHOPANTETHEINE"/>
    <property type="match status" value="1"/>
</dbReference>
<evidence type="ECO:0000256" key="4">
    <source>
        <dbReference type="ARBA" id="ARBA00022598"/>
    </source>
</evidence>
<dbReference type="InterPro" id="IPR045851">
    <property type="entry name" value="AMP-bd_C_sf"/>
</dbReference>
<dbReference type="InterPro" id="IPR041464">
    <property type="entry name" value="TubC_N"/>
</dbReference>
<dbReference type="Gene3D" id="3.30.300.30">
    <property type="match status" value="1"/>
</dbReference>
<accession>A0ABX7WRT0</accession>
<dbReference type="SUPFAM" id="SSF52777">
    <property type="entry name" value="CoA-dependent acyltransferases"/>
    <property type="match status" value="2"/>
</dbReference>
<evidence type="ECO:0000256" key="1">
    <source>
        <dbReference type="ARBA" id="ARBA00001957"/>
    </source>
</evidence>
<sequence>MKTVQALLDEVQALGIKFRLEGDKLGVKAAKGVLTDALRRELSARKAEIMAYLQPLQAPAAAAIIPVVTRNQPLPLSFSQQRLWLLHQLADQKQVYNIPCIWRLQGALAFAALETSLNQIITRHENLRTVFVERDGTLVQKILPTLTLTLGLLAVDGASSEQLDAHVRRLIDYPFTLEREPLLQATLLRVAAQEHLLVLNLHHIIADGWSLDVLVSELATLYTADVQGQTPALPTLPIQYADFAHWQRQAMQQGDYARQLDYWQQQLADAPALLNLAADRARPPQQRSKGAVYEAMLPEGLVAQLKTLAMQTDTTLFMVLQAAFAVLLARYSGQDDILLGSPIANRNRLETEGLIGCFINTLVLRTRLEGNPTFRELLAQVRKTTLDAYQHQDLPFDVLVETLHPERTTSHSPLFQVMLVLQNTRAETLQLLGLTASLLPAPSDVSAFDLTLSLQETPDGLVGVWEYATALFDTSTIKRMVAHWQVLLTGVVDNPQLAVAALPLLTAAEQQLVLHDWNATATAYPREVCLHELFAQQAAQTPDAPAVLCTGQSLSYRELNAQANALAFTLLQQGVQPDDLIGVCVERSLETSIAVLGVLKAGAAYLPLDPNYPPERISYMLDHAKVKVLLTQSPLAQRFTQYHDLQVLCLDPLELAATSLDCPEPYTAVDAEHLAYVIYTSGSTGLPKGVMIPHRALVNRALALADSYTLNPQDRVLQFAAFSFDVAAEEMFPTWLRGGCVVVAPRDCTQSVAELVRFVGQEQVSILNLPAPYWHEWVVQLANHAVPESVRLVVAGSDKVLKARLKRWQQHTGGRVPVYCGYGPTETTITATLYTGQDTKVGLTDSVLIGRPLPDTQTYILDRHRQPVPVGVPGELHIGGIALARGYLHRDDLTAETFIANPFVAEAGSRLYKTGDLVRYLPDGTIEFLGRIDEQVKIRGFRIELGEIAAVLQQHPAVQEAVVLAKDKASGHKYLVAYVVACSKAEVIPHPAFAELQALLTGTLAEQAQYLRRELREFVQQHLPDYMVPSAFVLLDAMPLSPSGKLNSRALPEPAIQADTAHVALRTPTDITVAGIWQELLQVNAVGAFDSFFDLGGHSLLITHLLHSVSQAFHVDLPVRSLFDFPTLAAFAEHIDHARAGLAGTVKAVDFQAEVWLDDDIVPATADFRVEKETLQTVFLTGATGFVGAFLLHELLQQTPAQLYCLVRANDEAAGLQRLQQSLAAHGLWQEAYRPRLIPVLGDLGLPRFGLTLDDFALLAQQIDVIYHNGAWVNHVYPYSVLKAANVGGTQEAIRLACHYRTKPLHFISSLSVFAPEVTEMYEDADLGSPELLENGYVETKWVADKIVSLAGQRGLPVTIHRVSGVAGMLAQGGFTLVKDNFYRAILTAVQLGIGLDSPLGEDNFVPADYACQAIVYLSSQRHLLGKTFHVGNRQNTRANLGYKALLGLGYNIRLLPPKQWQTELLRRAKDDPEIGLHPLLSLFTHYDFEREPEHILFDGRNTLAGLADSGMTCPVVGQASLAAYFAWLAQQGYLPLPPVGTLGDKRQGVKYVS</sequence>
<dbReference type="Pfam" id="PF18563">
    <property type="entry name" value="TubC_N"/>
    <property type="match status" value="1"/>
</dbReference>
<dbReference type="PANTHER" id="PTHR45527">
    <property type="entry name" value="NONRIBOSOMAL PEPTIDE SYNTHETASE"/>
    <property type="match status" value="1"/>
</dbReference>
<dbReference type="Gene3D" id="1.10.1200.10">
    <property type="entry name" value="ACP-like"/>
    <property type="match status" value="1"/>
</dbReference>
<evidence type="ECO:0000256" key="3">
    <source>
        <dbReference type="ARBA" id="ARBA00022553"/>
    </source>
</evidence>
<evidence type="ECO:0000313" key="6">
    <source>
        <dbReference type="EMBL" id="QTR46599.1"/>
    </source>
</evidence>
<dbReference type="InterPro" id="IPR013120">
    <property type="entry name" value="FAR_NAD-bd"/>
</dbReference>
<dbReference type="InterPro" id="IPR023213">
    <property type="entry name" value="CAT-like_dom_sf"/>
</dbReference>
<dbReference type="SUPFAM" id="SSF51735">
    <property type="entry name" value="NAD(P)-binding Rossmann-fold domains"/>
    <property type="match status" value="1"/>
</dbReference>
<dbReference type="InterPro" id="IPR036736">
    <property type="entry name" value="ACP-like_sf"/>
</dbReference>
<dbReference type="Pfam" id="PF00668">
    <property type="entry name" value="Condensation"/>
    <property type="match status" value="1"/>
</dbReference>
<dbReference type="InterPro" id="IPR001242">
    <property type="entry name" value="Condensation_dom"/>
</dbReference>
<dbReference type="Gene3D" id="2.30.38.10">
    <property type="entry name" value="Luciferase, Domain 3"/>
    <property type="match status" value="1"/>
</dbReference>
<dbReference type="SUPFAM" id="SSF56801">
    <property type="entry name" value="Acetyl-CoA synthetase-like"/>
    <property type="match status" value="1"/>
</dbReference>
<keyword evidence="7" id="KW-1185">Reference proteome</keyword>
<dbReference type="Gene3D" id="3.40.50.720">
    <property type="entry name" value="NAD(P)-binding Rossmann-like Domain"/>
    <property type="match status" value="1"/>
</dbReference>
<dbReference type="InterPro" id="IPR010080">
    <property type="entry name" value="Thioester_reductase-like_dom"/>
</dbReference>
<dbReference type="RefSeq" id="WP_210222931.1">
    <property type="nucleotide sequence ID" value="NZ_CP072801.1"/>
</dbReference>
<dbReference type="CDD" id="cd05235">
    <property type="entry name" value="SDR_e1"/>
    <property type="match status" value="1"/>
</dbReference>
<feature type="domain" description="Carrier" evidence="5">
    <location>
        <begin position="1064"/>
        <end position="1139"/>
    </location>
</feature>
<dbReference type="InterPro" id="IPR010071">
    <property type="entry name" value="AA_adenyl_dom"/>
</dbReference>
<gene>
    <name evidence="6" type="ORF">J9253_01165</name>
</gene>
<dbReference type="Proteomes" id="UP000672039">
    <property type="component" value="Chromosome"/>
</dbReference>
<dbReference type="Gene3D" id="1.10.10.1830">
    <property type="entry name" value="Non-ribosomal peptide synthase, adenylation domain"/>
    <property type="match status" value="1"/>
</dbReference>
<dbReference type="InterPro" id="IPR009081">
    <property type="entry name" value="PP-bd_ACP"/>
</dbReference>
<dbReference type="InterPro" id="IPR006162">
    <property type="entry name" value="Ppantetheine_attach_site"/>
</dbReference>
<dbReference type="InterPro" id="IPR036291">
    <property type="entry name" value="NAD(P)-bd_dom_sf"/>
</dbReference>
<dbReference type="Pfam" id="PF00501">
    <property type="entry name" value="AMP-binding"/>
    <property type="match status" value="1"/>
</dbReference>
<dbReference type="PIRSF" id="PIRSF001617">
    <property type="entry name" value="Alpha-AR"/>
    <property type="match status" value="1"/>
</dbReference>
<dbReference type="PROSITE" id="PS00455">
    <property type="entry name" value="AMP_BINDING"/>
    <property type="match status" value="1"/>
</dbReference>
<proteinExistence type="predicted"/>
<dbReference type="SUPFAM" id="SSF47336">
    <property type="entry name" value="ACP-like"/>
    <property type="match status" value="1"/>
</dbReference>
<comment type="cofactor">
    <cofactor evidence="1">
        <name>pantetheine 4'-phosphate</name>
        <dbReference type="ChEBI" id="CHEBI:47942"/>
    </cofactor>
</comment>
<dbReference type="Gene3D" id="3.30.559.10">
    <property type="entry name" value="Chloramphenicol acetyltransferase-like domain"/>
    <property type="match status" value="1"/>
</dbReference>
<dbReference type="PANTHER" id="PTHR45527:SF1">
    <property type="entry name" value="FATTY ACID SYNTHASE"/>
    <property type="match status" value="1"/>
</dbReference>
<dbReference type="PROSITE" id="PS50075">
    <property type="entry name" value="CARRIER"/>
    <property type="match status" value="1"/>
</dbReference>
<dbReference type="Pfam" id="PF07993">
    <property type="entry name" value="NAD_binding_4"/>
    <property type="match status" value="1"/>
</dbReference>
<dbReference type="EMBL" id="CP072801">
    <property type="protein sequence ID" value="QTR46599.1"/>
    <property type="molecule type" value="Genomic_DNA"/>
</dbReference>